<evidence type="ECO:0000256" key="2">
    <source>
        <dbReference type="ARBA" id="ARBA00001966"/>
    </source>
</evidence>
<evidence type="ECO:0000256" key="10">
    <source>
        <dbReference type="SAM" id="MobiDB-lite"/>
    </source>
</evidence>
<comment type="cofactor">
    <cofactor evidence="2">
        <name>[4Fe-4S] cluster</name>
        <dbReference type="ChEBI" id="CHEBI:49883"/>
    </cofactor>
</comment>
<keyword evidence="7" id="KW-0560">Oxidoreductase</keyword>
<evidence type="ECO:0000256" key="5">
    <source>
        <dbReference type="ARBA" id="ARBA00022643"/>
    </source>
</evidence>
<proteinExistence type="inferred from homology"/>
<gene>
    <name evidence="13" type="ORF">TL16_g09598</name>
</gene>
<evidence type="ECO:0000256" key="1">
    <source>
        <dbReference type="ARBA" id="ARBA00001917"/>
    </source>
</evidence>
<evidence type="ECO:0000259" key="12">
    <source>
        <dbReference type="Pfam" id="PF07992"/>
    </source>
</evidence>
<dbReference type="PANTHER" id="PTHR42917">
    <property type="entry name" value="2,4-DIENOYL-COA REDUCTASE"/>
    <property type="match status" value="1"/>
</dbReference>
<dbReference type="InterPro" id="IPR023753">
    <property type="entry name" value="FAD/NAD-binding_dom"/>
</dbReference>
<comment type="cofactor">
    <cofactor evidence="1">
        <name>FMN</name>
        <dbReference type="ChEBI" id="CHEBI:58210"/>
    </cofactor>
</comment>
<feature type="domain" description="FAD/NAD(P)-binding" evidence="12">
    <location>
        <begin position="408"/>
        <end position="689"/>
    </location>
</feature>
<dbReference type="AlphaFoldDB" id="A0A9W7B350"/>
<dbReference type="InterPro" id="IPR051793">
    <property type="entry name" value="NADH:flavin_oxidoreductase"/>
</dbReference>
<evidence type="ECO:0000256" key="4">
    <source>
        <dbReference type="ARBA" id="ARBA00022630"/>
    </source>
</evidence>
<reference evidence="14" key="1">
    <citation type="journal article" date="2023" name="Commun. Biol.">
        <title>Genome analysis of Parmales, the sister group of diatoms, reveals the evolutionary specialization of diatoms from phago-mixotrophs to photoautotrophs.</title>
        <authorList>
            <person name="Ban H."/>
            <person name="Sato S."/>
            <person name="Yoshikawa S."/>
            <person name="Yamada K."/>
            <person name="Nakamura Y."/>
            <person name="Ichinomiya M."/>
            <person name="Sato N."/>
            <person name="Blanc-Mathieu R."/>
            <person name="Endo H."/>
            <person name="Kuwata A."/>
            <person name="Ogata H."/>
        </authorList>
    </citation>
    <scope>NUCLEOTIDE SEQUENCE [LARGE SCALE GENOMIC DNA]</scope>
</reference>
<dbReference type="PANTHER" id="PTHR42917:SF2">
    <property type="entry name" value="2,4-DIENOYL-COA REDUCTASE [(2E)-ENOYL-COA-PRODUCING]"/>
    <property type="match status" value="1"/>
</dbReference>
<keyword evidence="9" id="KW-0411">Iron-sulfur</keyword>
<dbReference type="Gene3D" id="3.40.50.720">
    <property type="entry name" value="NAD(P)-binding Rossmann-like Domain"/>
    <property type="match status" value="1"/>
</dbReference>
<comment type="similarity">
    <text evidence="3">In the N-terminal section; belongs to the NADH:flavin oxidoreductase/NADH oxidase family.</text>
</comment>
<dbReference type="GO" id="GO:0010181">
    <property type="term" value="F:FMN binding"/>
    <property type="evidence" value="ECO:0007669"/>
    <property type="project" value="InterPro"/>
</dbReference>
<evidence type="ECO:0000313" key="14">
    <source>
        <dbReference type="Proteomes" id="UP001162640"/>
    </source>
</evidence>
<organism evidence="13 14">
    <name type="scientific">Triparma laevis f. inornata</name>
    <dbReference type="NCBI Taxonomy" id="1714386"/>
    <lineage>
        <taxon>Eukaryota</taxon>
        <taxon>Sar</taxon>
        <taxon>Stramenopiles</taxon>
        <taxon>Ochrophyta</taxon>
        <taxon>Bolidophyceae</taxon>
        <taxon>Parmales</taxon>
        <taxon>Triparmaceae</taxon>
        <taxon>Triparma</taxon>
    </lineage>
</organism>
<comment type="caution">
    <text evidence="13">The sequence shown here is derived from an EMBL/GenBank/DDBJ whole genome shotgun (WGS) entry which is preliminary data.</text>
</comment>
<evidence type="ECO:0000256" key="6">
    <source>
        <dbReference type="ARBA" id="ARBA00022723"/>
    </source>
</evidence>
<feature type="region of interest" description="Disordered" evidence="10">
    <location>
        <begin position="335"/>
        <end position="354"/>
    </location>
</feature>
<evidence type="ECO:0000256" key="9">
    <source>
        <dbReference type="ARBA" id="ARBA00023014"/>
    </source>
</evidence>
<keyword evidence="5" id="KW-0288">FMN</keyword>
<dbReference type="GO" id="GO:0046872">
    <property type="term" value="F:metal ion binding"/>
    <property type="evidence" value="ECO:0007669"/>
    <property type="project" value="UniProtKB-KW"/>
</dbReference>
<dbReference type="PRINTS" id="PR00411">
    <property type="entry name" value="PNDRDTASEI"/>
</dbReference>
<dbReference type="Gene3D" id="3.50.50.60">
    <property type="entry name" value="FAD/NAD(P)-binding domain"/>
    <property type="match status" value="1"/>
</dbReference>
<keyword evidence="4" id="KW-0285">Flavoprotein</keyword>
<dbReference type="Gene3D" id="3.20.20.70">
    <property type="entry name" value="Aldolase class I"/>
    <property type="match status" value="1"/>
</dbReference>
<feature type="domain" description="NADH:flavin oxidoreductase/NADH oxidase N-terminal" evidence="11">
    <location>
        <begin position="8"/>
        <end position="339"/>
    </location>
</feature>
<evidence type="ECO:0000256" key="7">
    <source>
        <dbReference type="ARBA" id="ARBA00023002"/>
    </source>
</evidence>
<dbReference type="PRINTS" id="PR00368">
    <property type="entry name" value="FADPNR"/>
</dbReference>
<dbReference type="InterPro" id="IPR036188">
    <property type="entry name" value="FAD/NAD-bd_sf"/>
</dbReference>
<evidence type="ECO:0000259" key="11">
    <source>
        <dbReference type="Pfam" id="PF00724"/>
    </source>
</evidence>
<name>A0A9W7B350_9STRA</name>
<sequence length="750" mass="81680">MSNSHFPKLFQKLNLGKAGVLKNRVLMGSMHSGLEKGTVFGGQTDLTSMGKFFAARASGGAGLMVTGGVAPNRAGWVSPFAAKLSNTSEMESHKIVTQMTHEAAPDAKIAMQILHSGRYGYHPLAVAPSPVKSPIGWFTPHELSTSEVYKTIDDYANCASLAKEAGYDGVEIMGSEGYLINQFLVERTNKRRDEFGGAYENRMKFPVEIIKAVRKAVGEDFIIIYRLSMLDLVDQGSDWNEIVQLAKQIEAAGATIINTGIGWHEARVPTIVTSVPRAAFSWVTQKMMSEVDIPLCTTNRINMPHTAENILETGQADMISMARPFLADPEIVNKSEQARRSSHQNHSKPTPSLRSAGLVNEINTCIGCNQACLDHTFKGITASCLVNPEACHEDDLVINPVEPSKKQKIAVVGAGPAGLSFAKTAQERGHDVTIFDQADQLGGQFNMAKVIPGKEEFYETIRYFKTMLEKTGVNIKLNTRVEAADLVDQGFDSVIVATGVSPRTPPIPGVDHPKVLSYIDVLRNKAEVGNKVAVIGAGGIGFDVSEFLVHPSSDKTSGDQVDLDEYLKEWGVDKTNEVRSGLMEPKLHPPEREITLLQRKSGKLGAGLGKTTGWVHRANLIKMNVNMIGNVNYDKIDDEGLHISIKDKKNPKKSTKQVLDVDNIILCAGQTPLRELEEPLKAAGVNTWRIGGAEEAGELDAKKAIDMGTRLAARIEDSTPGDVYTMDIGSGAKVIEFFRDFRNKKAGINN</sequence>
<dbReference type="InterPro" id="IPR013785">
    <property type="entry name" value="Aldolase_TIM"/>
</dbReference>
<evidence type="ECO:0000313" key="13">
    <source>
        <dbReference type="EMBL" id="GMH83436.1"/>
    </source>
</evidence>
<dbReference type="Pfam" id="PF07992">
    <property type="entry name" value="Pyr_redox_2"/>
    <property type="match status" value="1"/>
</dbReference>
<protein>
    <submittedName>
        <fullName evidence="13">Uncharacterized protein</fullName>
    </submittedName>
</protein>
<dbReference type="EMBL" id="BLQM01000328">
    <property type="protein sequence ID" value="GMH83436.1"/>
    <property type="molecule type" value="Genomic_DNA"/>
</dbReference>
<evidence type="ECO:0000256" key="8">
    <source>
        <dbReference type="ARBA" id="ARBA00023004"/>
    </source>
</evidence>
<dbReference type="GO" id="GO:0051536">
    <property type="term" value="F:iron-sulfur cluster binding"/>
    <property type="evidence" value="ECO:0007669"/>
    <property type="project" value="UniProtKB-KW"/>
</dbReference>
<dbReference type="Proteomes" id="UP001162640">
    <property type="component" value="Unassembled WGS sequence"/>
</dbReference>
<dbReference type="SUPFAM" id="SSF51905">
    <property type="entry name" value="FAD/NAD(P)-binding domain"/>
    <property type="match status" value="1"/>
</dbReference>
<accession>A0A9W7B350</accession>
<dbReference type="Pfam" id="PF00724">
    <property type="entry name" value="Oxidored_FMN"/>
    <property type="match status" value="1"/>
</dbReference>
<dbReference type="GO" id="GO:0016491">
    <property type="term" value="F:oxidoreductase activity"/>
    <property type="evidence" value="ECO:0007669"/>
    <property type="project" value="UniProtKB-KW"/>
</dbReference>
<keyword evidence="6" id="KW-0479">Metal-binding</keyword>
<dbReference type="CDD" id="cd02930">
    <property type="entry name" value="DCR_FMN"/>
    <property type="match status" value="1"/>
</dbReference>
<dbReference type="InterPro" id="IPR001155">
    <property type="entry name" value="OxRdtase_FMN_N"/>
</dbReference>
<dbReference type="SUPFAM" id="SSF51395">
    <property type="entry name" value="FMN-linked oxidoreductases"/>
    <property type="match status" value="1"/>
</dbReference>
<evidence type="ECO:0000256" key="3">
    <source>
        <dbReference type="ARBA" id="ARBA00011048"/>
    </source>
</evidence>
<keyword evidence="8" id="KW-0408">Iron</keyword>